<evidence type="ECO:0000313" key="8">
    <source>
        <dbReference type="EMBL" id="NYT49935.1"/>
    </source>
</evidence>
<dbReference type="InterPro" id="IPR000524">
    <property type="entry name" value="Tscrpt_reg_HTH_GntR"/>
</dbReference>
<dbReference type="PRINTS" id="PR00035">
    <property type="entry name" value="HTHGNTR"/>
</dbReference>
<evidence type="ECO:0000256" key="5">
    <source>
        <dbReference type="ARBA" id="ARBA00023163"/>
    </source>
</evidence>
<dbReference type="CDD" id="cd07377">
    <property type="entry name" value="WHTH_GntR"/>
    <property type="match status" value="1"/>
</dbReference>
<dbReference type="SMART" id="SM00345">
    <property type="entry name" value="HTH_GNTR"/>
    <property type="match status" value="1"/>
</dbReference>
<protein>
    <submittedName>
        <fullName evidence="8">PLP-dependent aminotransferase family protein</fullName>
    </submittedName>
</protein>
<dbReference type="GO" id="GO:0003677">
    <property type="term" value="F:DNA binding"/>
    <property type="evidence" value="ECO:0007669"/>
    <property type="project" value="UniProtKB-KW"/>
</dbReference>
<dbReference type="EMBL" id="JACCEM010000005">
    <property type="protein sequence ID" value="NYT49935.1"/>
    <property type="molecule type" value="Genomic_DNA"/>
</dbReference>
<dbReference type="RefSeq" id="WP_180155361.1">
    <property type="nucleotide sequence ID" value="NZ_JACCEM010000005.1"/>
</dbReference>
<dbReference type="GO" id="GO:0008483">
    <property type="term" value="F:transaminase activity"/>
    <property type="evidence" value="ECO:0007669"/>
    <property type="project" value="UniProtKB-KW"/>
</dbReference>
<dbReference type="Proteomes" id="UP000559809">
    <property type="component" value="Unassembled WGS sequence"/>
</dbReference>
<dbReference type="SUPFAM" id="SSF53383">
    <property type="entry name" value="PLP-dependent transferases"/>
    <property type="match status" value="1"/>
</dbReference>
<dbReference type="PROSITE" id="PS50949">
    <property type="entry name" value="HTH_GNTR"/>
    <property type="match status" value="1"/>
</dbReference>
<keyword evidence="9" id="KW-1185">Reference proteome</keyword>
<dbReference type="AlphaFoldDB" id="A0A853FVE0"/>
<dbReference type="InterPro" id="IPR051446">
    <property type="entry name" value="HTH_trans_reg/aminotransferase"/>
</dbReference>
<dbReference type="PANTHER" id="PTHR46577">
    <property type="entry name" value="HTH-TYPE TRANSCRIPTIONAL REGULATORY PROTEIN GABR"/>
    <property type="match status" value="1"/>
</dbReference>
<dbReference type="CDD" id="cd00609">
    <property type="entry name" value="AAT_like"/>
    <property type="match status" value="1"/>
</dbReference>
<keyword evidence="8" id="KW-0808">Transferase</keyword>
<dbReference type="SUPFAM" id="SSF46785">
    <property type="entry name" value="Winged helix' DNA-binding domain"/>
    <property type="match status" value="1"/>
</dbReference>
<dbReference type="Gene3D" id="1.10.10.10">
    <property type="entry name" value="Winged helix-like DNA-binding domain superfamily/Winged helix DNA-binding domain"/>
    <property type="match status" value="1"/>
</dbReference>
<keyword evidence="2" id="KW-0663">Pyridoxal phosphate</keyword>
<dbReference type="GO" id="GO:0003700">
    <property type="term" value="F:DNA-binding transcription factor activity"/>
    <property type="evidence" value="ECO:0007669"/>
    <property type="project" value="InterPro"/>
</dbReference>
<dbReference type="GO" id="GO:0030170">
    <property type="term" value="F:pyridoxal phosphate binding"/>
    <property type="evidence" value="ECO:0007669"/>
    <property type="project" value="InterPro"/>
</dbReference>
<keyword evidence="5" id="KW-0804">Transcription</keyword>
<evidence type="ECO:0000259" key="7">
    <source>
        <dbReference type="PROSITE" id="PS50949"/>
    </source>
</evidence>
<comment type="similarity">
    <text evidence="1">In the C-terminal section; belongs to the class-I pyridoxal-phosphate-dependent aminotransferase family.</text>
</comment>
<dbReference type="PANTHER" id="PTHR46577:SF1">
    <property type="entry name" value="HTH-TYPE TRANSCRIPTIONAL REGULATORY PROTEIN GABR"/>
    <property type="match status" value="1"/>
</dbReference>
<proteinExistence type="inferred from homology"/>
<accession>A0A853FVE0</accession>
<evidence type="ECO:0000256" key="3">
    <source>
        <dbReference type="ARBA" id="ARBA00023015"/>
    </source>
</evidence>
<feature type="region of interest" description="Disordered" evidence="6">
    <location>
        <begin position="494"/>
        <end position="518"/>
    </location>
</feature>
<keyword evidence="8" id="KW-0032">Aminotransferase</keyword>
<evidence type="ECO:0000313" key="9">
    <source>
        <dbReference type="Proteomes" id="UP000559809"/>
    </source>
</evidence>
<name>A0A853FVE0_9BURK</name>
<dbReference type="Pfam" id="PF00155">
    <property type="entry name" value="Aminotran_1_2"/>
    <property type="match status" value="1"/>
</dbReference>
<gene>
    <name evidence="8" type="ORF">H0A72_11505</name>
</gene>
<reference evidence="8 9" key="1">
    <citation type="submission" date="2020-07" db="EMBL/GenBank/DDBJ databases">
        <title>Taxonomic revisions and descriptions of new bacterial species based on genomic comparisons in the high-G+C-content subgroup of the family Alcaligenaceae.</title>
        <authorList>
            <person name="Szabo A."/>
            <person name="Felfoldi T."/>
        </authorList>
    </citation>
    <scope>NUCLEOTIDE SEQUENCE [LARGE SCALE GENOMIC DNA]</scope>
    <source>
        <strain evidence="8 9">LMG 24012</strain>
    </source>
</reference>
<organism evidence="8 9">
    <name type="scientific">Parapusillimonas granuli</name>
    <dbReference type="NCBI Taxonomy" id="380911"/>
    <lineage>
        <taxon>Bacteria</taxon>
        <taxon>Pseudomonadati</taxon>
        <taxon>Pseudomonadota</taxon>
        <taxon>Betaproteobacteria</taxon>
        <taxon>Burkholderiales</taxon>
        <taxon>Alcaligenaceae</taxon>
        <taxon>Parapusillimonas</taxon>
    </lineage>
</organism>
<dbReference type="InterPro" id="IPR015424">
    <property type="entry name" value="PyrdxlP-dep_Trfase"/>
</dbReference>
<evidence type="ECO:0000256" key="1">
    <source>
        <dbReference type="ARBA" id="ARBA00005384"/>
    </source>
</evidence>
<feature type="domain" description="HTH gntR-type" evidence="7">
    <location>
        <begin position="20"/>
        <end position="88"/>
    </location>
</feature>
<evidence type="ECO:0000256" key="6">
    <source>
        <dbReference type="SAM" id="MobiDB-lite"/>
    </source>
</evidence>
<dbReference type="InterPro" id="IPR015421">
    <property type="entry name" value="PyrdxlP-dep_Trfase_major"/>
</dbReference>
<evidence type="ECO:0000256" key="2">
    <source>
        <dbReference type="ARBA" id="ARBA00022898"/>
    </source>
</evidence>
<sequence length="518" mass="57396">MREVILSEFLLQKLERNGTVSLARQLYDTLRQLILSGDLRAGTKLPASRVLSKETGLSRNTVLGAYEQLQSEGYVVSTTGSGTFVSDTVPSLPVRDAGRTDAAAVVPPHLALSRRGAELVRNAQASSMQWGAFTPGVPDVSLFPHEVWSRLLRRRWRKTDPGLLTYSHGPGYLPLRTALAQHLRLARSVDCEPDQVVVTNGIHQSLSLISVLLGDGNEVAWIENPAYWGARTVLKANGIRVLPIDVDDEGMAPSEEQMQTPPRFMFVTPSHQYPLGTVMSLSRRRMLLEYAHRNNIWIIEDDYDSEFRFDGRPIASLQGLDSNDRVIYLGTFSKTLFPGLRLGFMVLPKVLSAHFGTGLSELYREGRLIDQAVLADFMNDGHYAAHIRRMRAQYARRQALLRDAILEHFGADWPISTHEAGLHLVMHLPEGADDVGIVLVARSLGIAVRPLSRYYAGGGGRPGLIFGYACVPDDAIGPVFQKLVPAIMPALEHLRRSRQQQPRRPSSNMINEGAWSGA</sequence>
<dbReference type="Gene3D" id="3.40.640.10">
    <property type="entry name" value="Type I PLP-dependent aspartate aminotransferase-like (Major domain)"/>
    <property type="match status" value="1"/>
</dbReference>
<keyword evidence="4" id="KW-0238">DNA-binding</keyword>
<keyword evidence="3" id="KW-0805">Transcription regulation</keyword>
<comment type="caution">
    <text evidence="8">The sequence shown here is derived from an EMBL/GenBank/DDBJ whole genome shotgun (WGS) entry which is preliminary data.</text>
</comment>
<dbReference type="InterPro" id="IPR004839">
    <property type="entry name" value="Aminotransferase_I/II_large"/>
</dbReference>
<dbReference type="InterPro" id="IPR036388">
    <property type="entry name" value="WH-like_DNA-bd_sf"/>
</dbReference>
<dbReference type="Pfam" id="PF00392">
    <property type="entry name" value="GntR"/>
    <property type="match status" value="1"/>
</dbReference>
<evidence type="ECO:0000256" key="4">
    <source>
        <dbReference type="ARBA" id="ARBA00023125"/>
    </source>
</evidence>
<dbReference type="InterPro" id="IPR036390">
    <property type="entry name" value="WH_DNA-bd_sf"/>
</dbReference>